<dbReference type="AlphaFoldDB" id="G8WWV6"/>
<sequence length="66" mass="7129">MDGHGAAGSRRPPTSVAHNPTAAQRTWGVGRARIRQPERLGHSPVQRAPALRLSGAVARQDARVQW</sequence>
<protein>
    <submittedName>
        <fullName evidence="2">Uncharacterized protein</fullName>
    </submittedName>
</protein>
<keyword evidence="3" id="KW-1185">Reference proteome</keyword>
<proteinExistence type="predicted"/>
<evidence type="ECO:0000313" key="2">
    <source>
        <dbReference type="EMBL" id="AEW95470.1"/>
    </source>
</evidence>
<evidence type="ECO:0000256" key="1">
    <source>
        <dbReference type="SAM" id="MobiDB-lite"/>
    </source>
</evidence>
<evidence type="ECO:0000313" key="3">
    <source>
        <dbReference type="Proteomes" id="UP000007842"/>
    </source>
</evidence>
<dbReference type="Proteomes" id="UP000007842">
    <property type="component" value="Chromosome"/>
</dbReference>
<gene>
    <name evidence="2" type="ordered locus">SCATT_30990</name>
</gene>
<feature type="region of interest" description="Disordered" evidence="1">
    <location>
        <begin position="1"/>
        <end position="66"/>
    </location>
</feature>
<name>G8WWV6_STREN</name>
<reference evidence="3" key="1">
    <citation type="submission" date="2011-12" db="EMBL/GenBank/DDBJ databases">
        <title>Complete genome sequence of Streptomyces cattleya strain DSM 46488.</title>
        <authorList>
            <person name="Ou H.-Y."/>
            <person name="Li P."/>
            <person name="Zhao C."/>
            <person name="O'Hagan D."/>
            <person name="Deng Z."/>
        </authorList>
    </citation>
    <scope>NUCLEOTIDE SEQUENCE [LARGE SCALE GENOMIC DNA]</scope>
    <source>
        <strain evidence="3">ATCC 35852 / DSM 46488 / JCM 4925 / NBRC 14057 / NRRL 8057</strain>
    </source>
</reference>
<dbReference type="KEGG" id="scy:SCATT_30990"/>
<dbReference type="HOGENOM" id="CLU_2829248_0_0_11"/>
<accession>G8WWV6</accession>
<dbReference type="EMBL" id="CP003219">
    <property type="protein sequence ID" value="AEW95470.1"/>
    <property type="molecule type" value="Genomic_DNA"/>
</dbReference>
<organism evidence="2 3">
    <name type="scientific">Streptantibioticus cattleyicolor (strain ATCC 35852 / DSM 46488 / JCM 4925 / NBRC 14057 / NRRL 8057)</name>
    <name type="common">Streptomyces cattleya</name>
    <dbReference type="NCBI Taxonomy" id="1003195"/>
    <lineage>
        <taxon>Bacteria</taxon>
        <taxon>Bacillati</taxon>
        <taxon>Actinomycetota</taxon>
        <taxon>Actinomycetes</taxon>
        <taxon>Kitasatosporales</taxon>
        <taxon>Streptomycetaceae</taxon>
        <taxon>Streptantibioticus</taxon>
    </lineage>
</organism>